<dbReference type="PANTHER" id="PTHR11630">
    <property type="entry name" value="DNA REPLICATION LICENSING FACTOR MCM FAMILY MEMBER"/>
    <property type="match status" value="1"/>
</dbReference>
<dbReference type="SMART" id="SM00382">
    <property type="entry name" value="AAA"/>
    <property type="match status" value="1"/>
</dbReference>
<comment type="subcellular location">
    <subcellularLocation>
        <location evidence="1">Nucleus</location>
    </subcellularLocation>
</comment>
<dbReference type="PROSITE" id="PS00847">
    <property type="entry name" value="MCM_1"/>
    <property type="match status" value="1"/>
</dbReference>
<keyword evidence="4" id="KW-0547">Nucleotide-binding</keyword>
<dbReference type="FunFam" id="3.40.50.300:FF:001754">
    <property type="entry name" value="DNA replication licensing factor"/>
    <property type="match status" value="1"/>
</dbReference>
<dbReference type="Proteomes" id="UP000688137">
    <property type="component" value="Unassembled WGS sequence"/>
</dbReference>
<dbReference type="InterPro" id="IPR041562">
    <property type="entry name" value="MCM_lid"/>
</dbReference>
<dbReference type="AlphaFoldDB" id="A0A8S1LAK0"/>
<dbReference type="GO" id="GO:0006271">
    <property type="term" value="P:DNA strand elongation involved in DNA replication"/>
    <property type="evidence" value="ECO:0007669"/>
    <property type="project" value="TreeGrafter"/>
</dbReference>
<organism evidence="10 11">
    <name type="scientific">Paramecium primaurelia</name>
    <dbReference type="NCBI Taxonomy" id="5886"/>
    <lineage>
        <taxon>Eukaryota</taxon>
        <taxon>Sar</taxon>
        <taxon>Alveolata</taxon>
        <taxon>Ciliophora</taxon>
        <taxon>Intramacronucleata</taxon>
        <taxon>Oligohymenophorea</taxon>
        <taxon>Peniculida</taxon>
        <taxon>Parameciidae</taxon>
        <taxon>Paramecium</taxon>
    </lineage>
</organism>
<evidence type="ECO:0000256" key="6">
    <source>
        <dbReference type="ARBA" id="ARBA00022840"/>
    </source>
</evidence>
<keyword evidence="7" id="KW-0238">DNA-binding</keyword>
<evidence type="ECO:0000313" key="11">
    <source>
        <dbReference type="Proteomes" id="UP000688137"/>
    </source>
</evidence>
<evidence type="ECO:0000256" key="3">
    <source>
        <dbReference type="ARBA" id="ARBA00022705"/>
    </source>
</evidence>
<evidence type="ECO:0000256" key="5">
    <source>
        <dbReference type="ARBA" id="ARBA00022801"/>
    </source>
</evidence>
<proteinExistence type="predicted"/>
<keyword evidence="3" id="KW-0235">DNA replication</keyword>
<name>A0A8S1LAK0_PARPR</name>
<protein>
    <recommendedName>
        <fullName evidence="2">DNA helicase</fullName>
        <ecNumber evidence="2">3.6.4.12</ecNumber>
    </recommendedName>
</protein>
<evidence type="ECO:0000256" key="1">
    <source>
        <dbReference type="ARBA" id="ARBA00004123"/>
    </source>
</evidence>
<dbReference type="GO" id="GO:0016787">
    <property type="term" value="F:hydrolase activity"/>
    <property type="evidence" value="ECO:0007669"/>
    <property type="project" value="UniProtKB-KW"/>
</dbReference>
<dbReference type="SMART" id="SM00350">
    <property type="entry name" value="MCM"/>
    <property type="match status" value="1"/>
</dbReference>
<dbReference type="GO" id="GO:0042555">
    <property type="term" value="C:MCM complex"/>
    <property type="evidence" value="ECO:0007669"/>
    <property type="project" value="TreeGrafter"/>
</dbReference>
<dbReference type="GO" id="GO:0005524">
    <property type="term" value="F:ATP binding"/>
    <property type="evidence" value="ECO:0007669"/>
    <property type="project" value="UniProtKB-KW"/>
</dbReference>
<dbReference type="Pfam" id="PF17207">
    <property type="entry name" value="MCM_OB"/>
    <property type="match status" value="1"/>
</dbReference>
<dbReference type="Pfam" id="PF14551">
    <property type="entry name" value="MCM_N"/>
    <property type="match status" value="1"/>
</dbReference>
<evidence type="ECO:0000256" key="2">
    <source>
        <dbReference type="ARBA" id="ARBA00012551"/>
    </source>
</evidence>
<dbReference type="InterPro" id="IPR027925">
    <property type="entry name" value="MCM_N"/>
</dbReference>
<keyword evidence="5" id="KW-0378">Hydrolase</keyword>
<dbReference type="GO" id="GO:0000727">
    <property type="term" value="P:double-strand break repair via break-induced replication"/>
    <property type="evidence" value="ECO:0007669"/>
    <property type="project" value="TreeGrafter"/>
</dbReference>
<dbReference type="GO" id="GO:0006270">
    <property type="term" value="P:DNA replication initiation"/>
    <property type="evidence" value="ECO:0007669"/>
    <property type="project" value="TreeGrafter"/>
</dbReference>
<evidence type="ECO:0000256" key="8">
    <source>
        <dbReference type="ARBA" id="ARBA00023242"/>
    </source>
</evidence>
<dbReference type="GO" id="GO:0005634">
    <property type="term" value="C:nucleus"/>
    <property type="evidence" value="ECO:0007669"/>
    <property type="project" value="UniProtKB-SubCell"/>
</dbReference>
<dbReference type="Pfam" id="PF17855">
    <property type="entry name" value="MCM_lid"/>
    <property type="match status" value="1"/>
</dbReference>
<dbReference type="InterPro" id="IPR001208">
    <property type="entry name" value="MCM_dom"/>
</dbReference>
<accession>A0A8S1LAK0</accession>
<dbReference type="InterPro" id="IPR033762">
    <property type="entry name" value="MCM_OB"/>
</dbReference>
<gene>
    <name evidence="10" type="ORF">PPRIM_AZ9-3.1.T0340298</name>
</gene>
<sequence>MAKQNNKRQFLVPEYASELSSLSEFLAEFRDNSIVEIDNTYGQRKYMIELQKIANRQTNRIDIYLEDLEYFFNDRIDFVNKIKTNTLSYQRLLYQACDTLMPQQTRDFEQNFDLFDDEINVQRQQNMEQDGNNNQQKRLPPELIRRYQLFIIRGPQTKQQIMAIRNLKAQLIGCLITIKAMVVRTSEVRPQIIVACFSCDACGYENYQTVHGKTFTPMLDCASDKCRDNRVRGRLIFNHGSSKFISNQEIKIQELKEQLPKGSIPRTFTVMARGDSNIRICSPGDIVTIQGVFLPVEKEGFFANKTSFYSTYIEAFHIKRDKKKFKEIDIESVSGHKIFEDIKKYPFSDLYMKLAQSIAPEIFGMEDVKKALLLMIVGGVSKEMHDGLKIRGDINVALIGDPGVAKSQLLRYISQVSPRGVYTTGKGSSSVGLTAAVIRDPITGEMALEGGALVMADRGVCCIDEFDKMNESDRTAIHEVMEQQTVSIAKAGITTTLNARTSILAAANPLYGRYNKKQTPHQNINLPAALLSRFDLIFILLDEINQEADTKLACHIGRVHQNKYKENQTQDLYSVEEITTFVALSKQYEPILTSEIHQYIADQYVERRKQTFDKTLDGYSYTTPRTLLAIIRLSQAIAKLQLADRVTQRDVEEAIRLMDISQESVRRAQQIDDTVQRKDKTAKLYELLSSLCNKNKGTINKDQFVRQAISKGSQMQEIEEFLNTYSSLNQIQIHGDQNDRITLVS</sequence>
<dbReference type="OMA" id="ISIHRAH"/>
<dbReference type="InterPro" id="IPR031327">
    <property type="entry name" value="MCM"/>
</dbReference>
<dbReference type="EC" id="3.6.4.12" evidence="2"/>
<dbReference type="PROSITE" id="PS50051">
    <property type="entry name" value="MCM_2"/>
    <property type="match status" value="1"/>
</dbReference>
<reference evidence="10" key="1">
    <citation type="submission" date="2021-01" db="EMBL/GenBank/DDBJ databases">
        <authorList>
            <consortium name="Genoscope - CEA"/>
            <person name="William W."/>
        </authorList>
    </citation>
    <scope>NUCLEOTIDE SEQUENCE</scope>
</reference>
<keyword evidence="8" id="KW-0539">Nucleus</keyword>
<evidence type="ECO:0000256" key="4">
    <source>
        <dbReference type="ARBA" id="ARBA00022741"/>
    </source>
</evidence>
<dbReference type="Pfam" id="PF00493">
    <property type="entry name" value="MCM"/>
    <property type="match status" value="1"/>
</dbReference>
<dbReference type="EMBL" id="CAJJDM010000033">
    <property type="protein sequence ID" value="CAD8063391.1"/>
    <property type="molecule type" value="Genomic_DNA"/>
</dbReference>
<dbReference type="PANTHER" id="PTHR11630:SF26">
    <property type="entry name" value="DNA REPLICATION LICENSING FACTOR MCM7"/>
    <property type="match status" value="1"/>
</dbReference>
<dbReference type="InterPro" id="IPR018525">
    <property type="entry name" value="MCM_CS"/>
</dbReference>
<evidence type="ECO:0000259" key="9">
    <source>
        <dbReference type="PROSITE" id="PS50051"/>
    </source>
</evidence>
<dbReference type="InterPro" id="IPR003593">
    <property type="entry name" value="AAA+_ATPase"/>
</dbReference>
<keyword evidence="6" id="KW-0067">ATP-binding</keyword>
<comment type="caution">
    <text evidence="10">The sequence shown here is derived from an EMBL/GenBank/DDBJ whole genome shotgun (WGS) entry which is preliminary data.</text>
</comment>
<keyword evidence="11" id="KW-1185">Reference proteome</keyword>
<dbReference type="GO" id="GO:0003697">
    <property type="term" value="F:single-stranded DNA binding"/>
    <property type="evidence" value="ECO:0007669"/>
    <property type="project" value="TreeGrafter"/>
</dbReference>
<evidence type="ECO:0000256" key="7">
    <source>
        <dbReference type="ARBA" id="ARBA00023125"/>
    </source>
</evidence>
<feature type="domain" description="MCM C-terminal AAA(+) ATPase" evidence="9">
    <location>
        <begin position="350"/>
        <end position="556"/>
    </location>
</feature>
<evidence type="ECO:0000313" key="10">
    <source>
        <dbReference type="EMBL" id="CAD8063391.1"/>
    </source>
</evidence>
<dbReference type="GO" id="GO:0017116">
    <property type="term" value="F:single-stranded DNA helicase activity"/>
    <property type="evidence" value="ECO:0007669"/>
    <property type="project" value="TreeGrafter"/>
</dbReference>